<keyword evidence="4" id="KW-0378">Hydrolase</keyword>
<evidence type="ECO:0000256" key="5">
    <source>
        <dbReference type="ARBA" id="ARBA00023024"/>
    </source>
</evidence>
<dbReference type="EC" id="3.2.1.14" evidence="2"/>
<evidence type="ECO:0000256" key="2">
    <source>
        <dbReference type="ARBA" id="ARBA00012729"/>
    </source>
</evidence>
<evidence type="ECO:0000256" key="1">
    <source>
        <dbReference type="ARBA" id="ARBA00000822"/>
    </source>
</evidence>
<feature type="domain" description="Glycoside hydrolase family 19 catalytic" evidence="9">
    <location>
        <begin position="92"/>
        <end position="114"/>
    </location>
</feature>
<evidence type="ECO:0000256" key="3">
    <source>
        <dbReference type="ARBA" id="ARBA00022729"/>
    </source>
</evidence>
<evidence type="ECO:0000256" key="6">
    <source>
        <dbReference type="ARBA" id="ARBA00023277"/>
    </source>
</evidence>
<keyword evidence="5" id="KW-0146">Chitin degradation</keyword>
<dbReference type="AlphaFoldDB" id="Q1L0Q6"/>
<dbReference type="InterPro" id="IPR023346">
    <property type="entry name" value="Lysozyme-like_dom_sf"/>
</dbReference>
<accession>Q1L0Q6</accession>
<evidence type="ECO:0000259" key="9">
    <source>
        <dbReference type="PROSITE" id="PS00773"/>
    </source>
</evidence>
<dbReference type="PANTHER" id="PTHR22595">
    <property type="entry name" value="CHITINASE-RELATED"/>
    <property type="match status" value="1"/>
</dbReference>
<keyword evidence="6" id="KW-0119">Carbohydrate metabolism</keyword>
<dbReference type="CDD" id="cd00325">
    <property type="entry name" value="chitinase_GH19"/>
    <property type="match status" value="1"/>
</dbReference>
<evidence type="ECO:0000256" key="8">
    <source>
        <dbReference type="ARBA" id="ARBA00023326"/>
    </source>
</evidence>
<dbReference type="GO" id="GO:0000272">
    <property type="term" value="P:polysaccharide catabolic process"/>
    <property type="evidence" value="ECO:0007669"/>
    <property type="project" value="UniProtKB-KW"/>
</dbReference>
<evidence type="ECO:0000256" key="7">
    <source>
        <dbReference type="ARBA" id="ARBA00023295"/>
    </source>
</evidence>
<keyword evidence="7" id="KW-0326">Glycosidase</keyword>
<evidence type="ECO:0000256" key="4">
    <source>
        <dbReference type="ARBA" id="ARBA00022801"/>
    </source>
</evidence>
<dbReference type="PROSITE" id="PS00773">
    <property type="entry name" value="CHITINASE_19_1"/>
    <property type="match status" value="1"/>
</dbReference>
<sequence length="228" mass="24813">MQLPRFGSSLFLGIKPSNVVVKQEEHSVPTVYVAASLDGAVTPNHTVSSLAAKASALPAVLLRDPRPPAIFRASFQVLSSMICLSHRNDAACPARGFYTYNAFITAAKSFPGFGTTGDTATRKKEIAAFFGQTSHETTGGWASAPDGPFSWGYCFKQEQNPTSNYCEPSATWPCAPGKRYYGRGPMQLSWNYNYGLCGRAIGVDLLNNPVLSSQRRSDRFQSRDLVLD</sequence>
<dbReference type="Gene3D" id="1.10.530.10">
    <property type="match status" value="1"/>
</dbReference>
<dbReference type="Pfam" id="PF00182">
    <property type="entry name" value="Glyco_hydro_19"/>
    <property type="match status" value="1"/>
</dbReference>
<dbReference type="SUPFAM" id="SSF53955">
    <property type="entry name" value="Lysozyme-like"/>
    <property type="match status" value="1"/>
</dbReference>
<dbReference type="GO" id="GO:0008843">
    <property type="term" value="F:endochitinase activity"/>
    <property type="evidence" value="ECO:0007669"/>
    <property type="project" value="UniProtKB-EC"/>
</dbReference>
<evidence type="ECO:0000313" key="10">
    <source>
        <dbReference type="EMBL" id="ABB89767.1"/>
    </source>
</evidence>
<dbReference type="GO" id="GO:0050832">
    <property type="term" value="P:defense response to fungus"/>
    <property type="evidence" value="ECO:0007669"/>
    <property type="project" value="TreeGrafter"/>
</dbReference>
<dbReference type="CAZy" id="GH19">
    <property type="family name" value="Glycoside Hydrolase Family 19"/>
</dbReference>
<protein>
    <recommendedName>
        <fullName evidence="2">chitinase</fullName>
        <ecNumber evidence="2">3.2.1.14</ecNumber>
    </recommendedName>
</protein>
<proteinExistence type="predicted"/>
<name>Q1L0Q6_BOEST</name>
<dbReference type="GO" id="GO:0006032">
    <property type="term" value="P:chitin catabolic process"/>
    <property type="evidence" value="ECO:0007669"/>
    <property type="project" value="UniProtKB-KW"/>
</dbReference>
<organism evidence="10">
    <name type="scientific">Boechera stricta</name>
    <name type="common">Drummond's rockcress</name>
    <name type="synonym">Boechera drummondii</name>
    <dbReference type="NCBI Taxonomy" id="72658"/>
    <lineage>
        <taxon>Eukaryota</taxon>
        <taxon>Viridiplantae</taxon>
        <taxon>Streptophyta</taxon>
        <taxon>Embryophyta</taxon>
        <taxon>Tracheophyta</taxon>
        <taxon>Spermatophyta</taxon>
        <taxon>Magnoliopsida</taxon>
        <taxon>eudicotyledons</taxon>
        <taxon>Gunneridae</taxon>
        <taxon>Pentapetalae</taxon>
        <taxon>rosids</taxon>
        <taxon>malvids</taxon>
        <taxon>Brassicales</taxon>
        <taxon>Brassicaceae</taxon>
        <taxon>Boechereae</taxon>
        <taxon>Boechera</taxon>
    </lineage>
</organism>
<dbReference type="GO" id="GO:0016998">
    <property type="term" value="P:cell wall macromolecule catabolic process"/>
    <property type="evidence" value="ECO:0007669"/>
    <property type="project" value="InterPro"/>
</dbReference>
<dbReference type="EMBL" id="DQ275146">
    <property type="protein sequence ID" value="ABB89767.1"/>
    <property type="molecule type" value="Genomic_DNA"/>
</dbReference>
<keyword evidence="3" id="KW-0732">Signal</keyword>
<dbReference type="InterPro" id="IPR000726">
    <property type="entry name" value="Glyco_hydro_19_cat"/>
</dbReference>
<keyword evidence="8" id="KW-0624">Polysaccharide degradation</keyword>
<reference evidence="10" key="1">
    <citation type="journal article" date="2006" name="Plant Physiol.">
        <title>Partial shotgun sequencing of the Boechera stricta genome reveals extensive microsynteny and promoter conservation with Arabidopsis.</title>
        <authorList>
            <person name="Windsor A.J."/>
            <person name="Schranz M.E."/>
            <person name="Formanova N."/>
            <person name="Gebauer-Jung S."/>
            <person name="Bishop J.G."/>
            <person name="Schnabelrauch D."/>
            <person name="Kroymann J."/>
            <person name="Mitchell-Olds T."/>
        </authorList>
    </citation>
    <scope>NUCLEOTIDE SEQUENCE</scope>
</reference>
<dbReference type="PANTHER" id="PTHR22595:SF171">
    <property type="entry name" value="BASIC ENDOCHITINASE B"/>
    <property type="match status" value="1"/>
</dbReference>
<comment type="catalytic activity">
    <reaction evidence="1">
        <text>Random endo-hydrolysis of N-acetyl-beta-D-glucosaminide (1-&gt;4)-beta-linkages in chitin and chitodextrins.</text>
        <dbReference type="EC" id="3.2.1.14"/>
    </reaction>
</comment>